<reference evidence="1" key="1">
    <citation type="journal article" date="2017" name="Nature">
        <title>The genome of Chenopodium quinoa.</title>
        <authorList>
            <person name="Jarvis D.E."/>
            <person name="Ho Y.S."/>
            <person name="Lightfoot D.J."/>
            <person name="Schmoeckel S.M."/>
            <person name="Li B."/>
            <person name="Borm T.J.A."/>
            <person name="Ohyanagi H."/>
            <person name="Mineta K."/>
            <person name="Michell C.T."/>
            <person name="Saber N."/>
            <person name="Kharbatia N.M."/>
            <person name="Rupper R.R."/>
            <person name="Sharp A.R."/>
            <person name="Dally N."/>
            <person name="Boughton B.A."/>
            <person name="Woo Y.H."/>
            <person name="Gao G."/>
            <person name="Schijlen E.G.W.M."/>
            <person name="Guo X."/>
            <person name="Momin A.A."/>
            <person name="Negrao S."/>
            <person name="Al-Babili S."/>
            <person name="Gehring C."/>
            <person name="Roessner U."/>
            <person name="Jung C."/>
            <person name="Murphy K."/>
            <person name="Arold S.T."/>
            <person name="Gojobori T."/>
            <person name="van der Linden C.G."/>
            <person name="van Loo E.N."/>
            <person name="Jellen E.N."/>
            <person name="Maughan P.J."/>
            <person name="Tester M."/>
        </authorList>
    </citation>
    <scope>NUCLEOTIDE SEQUENCE [LARGE SCALE GENOMIC DNA]</scope>
    <source>
        <strain evidence="1">cv. PI 614886</strain>
    </source>
</reference>
<name>A0A803KMV2_CHEQI</name>
<dbReference type="EnsemblPlants" id="AUR62000358-RA">
    <property type="protein sequence ID" value="AUR62000358-RA:cds"/>
    <property type="gene ID" value="AUR62000358"/>
</dbReference>
<reference evidence="1" key="2">
    <citation type="submission" date="2021-03" db="UniProtKB">
        <authorList>
            <consortium name="EnsemblPlants"/>
        </authorList>
    </citation>
    <scope>IDENTIFICATION</scope>
</reference>
<evidence type="ECO:0000313" key="1">
    <source>
        <dbReference type="EnsemblPlants" id="AUR62000358-RA:cds"/>
    </source>
</evidence>
<sequence>MKRESIVKERQEFYAFLDRTLGSISKLEVLNLYIPQYELELKSRLDHWLDCVVGCRVKTLSLEIGGRDAPRYSLPQSVLDDGLITFRGRCSFKLTKATVYLKADVKNDKCVFFTLLLCRLDWKTNDLYLMVSCLSIKDLIVPEKVRMKSRPPLHGIKHLIISLRASFIKHTPVTFVEALLWLAPRPESISICNDIIPIYKELKFMYEKPLKDVKKCGCWKTPAIICWRHALEKVLLENQEGDEDDTRLANFFTKGRIDEKMVSFVKNVKHKTKKTMK</sequence>
<dbReference type="Gramene" id="AUR62000358-RA">
    <property type="protein sequence ID" value="AUR62000358-RA:cds"/>
    <property type="gene ID" value="AUR62000358"/>
</dbReference>
<dbReference type="Proteomes" id="UP000596660">
    <property type="component" value="Unplaced"/>
</dbReference>
<organism evidence="1 2">
    <name type="scientific">Chenopodium quinoa</name>
    <name type="common">Quinoa</name>
    <dbReference type="NCBI Taxonomy" id="63459"/>
    <lineage>
        <taxon>Eukaryota</taxon>
        <taxon>Viridiplantae</taxon>
        <taxon>Streptophyta</taxon>
        <taxon>Embryophyta</taxon>
        <taxon>Tracheophyta</taxon>
        <taxon>Spermatophyta</taxon>
        <taxon>Magnoliopsida</taxon>
        <taxon>eudicotyledons</taxon>
        <taxon>Gunneridae</taxon>
        <taxon>Pentapetalae</taxon>
        <taxon>Caryophyllales</taxon>
        <taxon>Chenopodiaceae</taxon>
        <taxon>Chenopodioideae</taxon>
        <taxon>Atripliceae</taxon>
        <taxon>Chenopodium</taxon>
    </lineage>
</organism>
<evidence type="ECO:0000313" key="2">
    <source>
        <dbReference type="Proteomes" id="UP000596660"/>
    </source>
</evidence>
<protein>
    <submittedName>
        <fullName evidence="1">Uncharacterized protein</fullName>
    </submittedName>
</protein>
<dbReference type="AlphaFoldDB" id="A0A803KMV2"/>
<proteinExistence type="predicted"/>
<keyword evidence="2" id="KW-1185">Reference proteome</keyword>
<accession>A0A803KMV2</accession>